<accession>A0ABQ1SCD7</accession>
<dbReference type="Proteomes" id="UP000619041">
    <property type="component" value="Unassembled WGS sequence"/>
</dbReference>
<name>A0ABQ1SCD7_9SPHN</name>
<sequence>MNTFAAILLLAAQAAAPATAPREIDPKVAAQVPIIAGKLEQWRGAWGAADGKIACKTIRSSGDQEIDALGCASMIACVKPAYPALKTIADSKATVDEKKRQISAKLATLQPCMKQHRGQGIAELAIRRGRG</sequence>
<protein>
    <submittedName>
        <fullName evidence="2">Uncharacterized protein</fullName>
    </submittedName>
</protein>
<feature type="signal peptide" evidence="1">
    <location>
        <begin position="1"/>
        <end position="20"/>
    </location>
</feature>
<reference evidence="3" key="1">
    <citation type="journal article" date="2019" name="Int. J. Syst. Evol. Microbiol.">
        <title>The Global Catalogue of Microorganisms (GCM) 10K type strain sequencing project: providing services to taxonomists for standard genome sequencing and annotation.</title>
        <authorList>
            <consortium name="The Broad Institute Genomics Platform"/>
            <consortium name="The Broad Institute Genome Sequencing Center for Infectious Disease"/>
            <person name="Wu L."/>
            <person name="Ma J."/>
        </authorList>
    </citation>
    <scope>NUCLEOTIDE SEQUENCE [LARGE SCALE GENOMIC DNA]</scope>
    <source>
        <strain evidence="3">CGMCC 1.15959</strain>
    </source>
</reference>
<comment type="caution">
    <text evidence="2">The sequence shown here is derived from an EMBL/GenBank/DDBJ whole genome shotgun (WGS) entry which is preliminary data.</text>
</comment>
<keyword evidence="1" id="KW-0732">Signal</keyword>
<dbReference type="RefSeq" id="WP_188645427.1">
    <property type="nucleotide sequence ID" value="NZ_BMKL01000001.1"/>
</dbReference>
<gene>
    <name evidence="2" type="ORF">GCM10011515_24940</name>
</gene>
<feature type="chain" id="PRO_5045865657" evidence="1">
    <location>
        <begin position="21"/>
        <end position="131"/>
    </location>
</feature>
<dbReference type="EMBL" id="BMKL01000001">
    <property type="protein sequence ID" value="GGE04342.1"/>
    <property type="molecule type" value="Genomic_DNA"/>
</dbReference>
<evidence type="ECO:0000256" key="1">
    <source>
        <dbReference type="SAM" id="SignalP"/>
    </source>
</evidence>
<keyword evidence="3" id="KW-1185">Reference proteome</keyword>
<organism evidence="2 3">
    <name type="scientific">Tsuneonella deserti</name>
    <dbReference type="NCBI Taxonomy" id="2035528"/>
    <lineage>
        <taxon>Bacteria</taxon>
        <taxon>Pseudomonadati</taxon>
        <taxon>Pseudomonadota</taxon>
        <taxon>Alphaproteobacteria</taxon>
        <taxon>Sphingomonadales</taxon>
        <taxon>Erythrobacteraceae</taxon>
        <taxon>Tsuneonella</taxon>
    </lineage>
</organism>
<proteinExistence type="predicted"/>
<evidence type="ECO:0000313" key="2">
    <source>
        <dbReference type="EMBL" id="GGE04342.1"/>
    </source>
</evidence>
<evidence type="ECO:0000313" key="3">
    <source>
        <dbReference type="Proteomes" id="UP000619041"/>
    </source>
</evidence>